<dbReference type="GO" id="GO:0004074">
    <property type="term" value="F:biliverdin reductase [NAD(P)H] activity"/>
    <property type="evidence" value="ECO:0007669"/>
    <property type="project" value="TreeGrafter"/>
</dbReference>
<gene>
    <name evidence="2" type="ORF">AVDCRST_MAG02-6</name>
</gene>
<name>A0A6J4QQD7_9ACTN</name>
<dbReference type="InterPro" id="IPR051606">
    <property type="entry name" value="Polyketide_Oxido-like"/>
</dbReference>
<dbReference type="CDD" id="cd05244">
    <property type="entry name" value="BVR-B_like_SDR_a"/>
    <property type="match status" value="1"/>
</dbReference>
<dbReference type="PANTHER" id="PTHR43355:SF2">
    <property type="entry name" value="FLAVIN REDUCTASE (NADPH)"/>
    <property type="match status" value="1"/>
</dbReference>
<evidence type="ECO:0000259" key="1">
    <source>
        <dbReference type="Pfam" id="PF13460"/>
    </source>
</evidence>
<sequence length="210" mass="22723">MKITIFGATGGTGRSLVEQALERGHEVSAVARDPSSFPYSHDRLTVLRGNALDADSVEGAVEGRDAVLSALGTGFHLRRTTLYSRGTETVVRAMEKQGVGRLVVVSTAGLNGKDPSFPFWYRLLLKPLLLDRVKYGDMALMEDETRGSSLDWTVVRAGGLTDGPPTGEYRVGSGRLPEGGAEISRSDLARFMLDLLDDLDYVGRTVTLAY</sequence>
<proteinExistence type="predicted"/>
<dbReference type="Pfam" id="PF13460">
    <property type="entry name" value="NAD_binding_10"/>
    <property type="match status" value="1"/>
</dbReference>
<evidence type="ECO:0000313" key="2">
    <source>
        <dbReference type="EMBL" id="CAA9443499.1"/>
    </source>
</evidence>
<dbReference type="AlphaFoldDB" id="A0A6J4QQD7"/>
<protein>
    <recommendedName>
        <fullName evidence="1">NAD(P)-binding domain-containing protein</fullName>
    </recommendedName>
</protein>
<feature type="domain" description="NAD(P)-binding" evidence="1">
    <location>
        <begin position="7"/>
        <end position="198"/>
    </location>
</feature>
<dbReference type="SUPFAM" id="SSF51735">
    <property type="entry name" value="NAD(P)-binding Rossmann-fold domains"/>
    <property type="match status" value="1"/>
</dbReference>
<dbReference type="GO" id="GO:0042602">
    <property type="term" value="F:riboflavin reductase (NADPH) activity"/>
    <property type="evidence" value="ECO:0007669"/>
    <property type="project" value="TreeGrafter"/>
</dbReference>
<reference evidence="2" key="1">
    <citation type="submission" date="2020-02" db="EMBL/GenBank/DDBJ databases">
        <authorList>
            <person name="Meier V. D."/>
        </authorList>
    </citation>
    <scope>NUCLEOTIDE SEQUENCE</scope>
    <source>
        <strain evidence="2">AVDCRST_MAG02</strain>
    </source>
</reference>
<dbReference type="EMBL" id="CADCVH010000002">
    <property type="protein sequence ID" value="CAA9443499.1"/>
    <property type="molecule type" value="Genomic_DNA"/>
</dbReference>
<dbReference type="Gene3D" id="3.40.50.720">
    <property type="entry name" value="NAD(P)-binding Rossmann-like Domain"/>
    <property type="match status" value="1"/>
</dbReference>
<dbReference type="InterPro" id="IPR036291">
    <property type="entry name" value="NAD(P)-bd_dom_sf"/>
</dbReference>
<organism evidence="2">
    <name type="scientific">uncultured Rubrobacteraceae bacterium</name>
    <dbReference type="NCBI Taxonomy" id="349277"/>
    <lineage>
        <taxon>Bacteria</taxon>
        <taxon>Bacillati</taxon>
        <taxon>Actinomycetota</taxon>
        <taxon>Rubrobacteria</taxon>
        <taxon>Rubrobacterales</taxon>
        <taxon>Rubrobacteraceae</taxon>
        <taxon>environmental samples</taxon>
    </lineage>
</organism>
<dbReference type="PANTHER" id="PTHR43355">
    <property type="entry name" value="FLAVIN REDUCTASE (NADPH)"/>
    <property type="match status" value="1"/>
</dbReference>
<accession>A0A6J4QQD7</accession>
<dbReference type="InterPro" id="IPR016040">
    <property type="entry name" value="NAD(P)-bd_dom"/>
</dbReference>